<evidence type="ECO:0000256" key="1">
    <source>
        <dbReference type="SAM" id="MobiDB-lite"/>
    </source>
</evidence>
<feature type="compositionally biased region" description="Basic and acidic residues" evidence="1">
    <location>
        <begin position="63"/>
        <end position="75"/>
    </location>
</feature>
<proteinExistence type="predicted"/>
<gene>
    <name evidence="2" type="ORF">B7R22_11605</name>
</gene>
<accession>A0A3E0VWX1</accession>
<comment type="caution">
    <text evidence="2">The sequence shown here is derived from an EMBL/GenBank/DDBJ whole genome shotgun (WGS) entry which is preliminary data.</text>
</comment>
<dbReference type="Proteomes" id="UP000256541">
    <property type="component" value="Unassembled WGS sequence"/>
</dbReference>
<protein>
    <submittedName>
        <fullName evidence="2">Uncharacterized protein</fullName>
    </submittedName>
</protein>
<organism evidence="2 3">
    <name type="scientific">Subtercola boreus</name>
    <dbReference type="NCBI Taxonomy" id="120213"/>
    <lineage>
        <taxon>Bacteria</taxon>
        <taxon>Bacillati</taxon>
        <taxon>Actinomycetota</taxon>
        <taxon>Actinomycetes</taxon>
        <taxon>Micrococcales</taxon>
        <taxon>Microbacteriaceae</taxon>
        <taxon>Subtercola</taxon>
    </lineage>
</organism>
<dbReference type="EMBL" id="NBXB01000032">
    <property type="protein sequence ID" value="RFA13823.1"/>
    <property type="molecule type" value="Genomic_DNA"/>
</dbReference>
<reference evidence="2 3" key="1">
    <citation type="submission" date="2017-04" db="EMBL/GenBank/DDBJ databases">
        <title>Comparative genome analysis of Subtercola boreus.</title>
        <authorList>
            <person name="Cho Y.-J."/>
            <person name="Cho A."/>
            <person name="Kim O.-S."/>
            <person name="Lee J.-I."/>
        </authorList>
    </citation>
    <scope>NUCLEOTIDE SEQUENCE [LARGE SCALE GENOMIC DNA]</scope>
    <source>
        <strain evidence="2 3">P27479</strain>
    </source>
</reference>
<dbReference type="AlphaFoldDB" id="A0A3E0VWX1"/>
<evidence type="ECO:0000313" key="2">
    <source>
        <dbReference type="EMBL" id="RFA13823.1"/>
    </source>
</evidence>
<sequence length="75" mass="7849">MPAPDDRAAALPVNRVGRRRVSTAPAPGSDADPQSAAVVQPHLRAAVADEDTPAAWGDAPEGNDSRLKEDVPPHY</sequence>
<feature type="region of interest" description="Disordered" evidence="1">
    <location>
        <begin position="1"/>
        <end position="75"/>
    </location>
</feature>
<name>A0A3E0VWX1_9MICO</name>
<evidence type="ECO:0000313" key="3">
    <source>
        <dbReference type="Proteomes" id="UP000256541"/>
    </source>
</evidence>